<accession>A0A941CMN3</accession>
<evidence type="ECO:0000259" key="1">
    <source>
        <dbReference type="PROSITE" id="PS51186"/>
    </source>
</evidence>
<gene>
    <name evidence="2" type="ORF">KCG48_03885</name>
</gene>
<name>A0A941CMN3_9CLOT</name>
<dbReference type="SUPFAM" id="SSF55729">
    <property type="entry name" value="Acyl-CoA N-acyltransferases (Nat)"/>
    <property type="match status" value="1"/>
</dbReference>
<dbReference type="InterPro" id="IPR016181">
    <property type="entry name" value="Acyl_CoA_acyltransferase"/>
</dbReference>
<dbReference type="Gene3D" id="3.40.630.30">
    <property type="match status" value="1"/>
</dbReference>
<proteinExistence type="predicted"/>
<dbReference type="AlphaFoldDB" id="A0A941CMN3"/>
<comment type="caution">
    <text evidence="2">The sequence shown here is derived from an EMBL/GenBank/DDBJ whole genome shotgun (WGS) entry which is preliminary data.</text>
</comment>
<dbReference type="RefSeq" id="WP_211799999.1">
    <property type="nucleotide sequence ID" value="NZ_JAGSCS010000003.1"/>
</dbReference>
<evidence type="ECO:0000313" key="2">
    <source>
        <dbReference type="EMBL" id="MBR0575476.1"/>
    </source>
</evidence>
<dbReference type="PROSITE" id="PS51186">
    <property type="entry name" value="GNAT"/>
    <property type="match status" value="1"/>
</dbReference>
<protein>
    <submittedName>
        <fullName evidence="2">GNAT family N-acetyltransferase</fullName>
    </submittedName>
</protein>
<dbReference type="Pfam" id="PF00583">
    <property type="entry name" value="Acetyltransf_1"/>
    <property type="match status" value="1"/>
</dbReference>
<dbReference type="GO" id="GO:0016747">
    <property type="term" value="F:acyltransferase activity, transferring groups other than amino-acyl groups"/>
    <property type="evidence" value="ECO:0007669"/>
    <property type="project" value="InterPro"/>
</dbReference>
<organism evidence="2 3">
    <name type="scientific">Proteiniclasticum sediminis</name>
    <dbReference type="NCBI Taxonomy" id="2804028"/>
    <lineage>
        <taxon>Bacteria</taxon>
        <taxon>Bacillati</taxon>
        <taxon>Bacillota</taxon>
        <taxon>Clostridia</taxon>
        <taxon>Eubacteriales</taxon>
        <taxon>Clostridiaceae</taxon>
        <taxon>Proteiniclasticum</taxon>
    </lineage>
</organism>
<dbReference type="InterPro" id="IPR000182">
    <property type="entry name" value="GNAT_dom"/>
</dbReference>
<dbReference type="CDD" id="cd04301">
    <property type="entry name" value="NAT_SF"/>
    <property type="match status" value="1"/>
</dbReference>
<sequence length="186" mass="20746">MELRKATEELKEALLRYQEDWRKSGEKTVPYGARFFDLNFEEWLLKTRELETQAPSGWVTAELWFLLDEGEIVGAIAYRHGLNAYLLGVGGQIGYGVVPGKRGQGYGKAMLDLLLEMLAQRGIAKALITCNKSNPASEAVIRHGGGILENEVEDGEEIVRRYWVYPGKSSGRQSGSRPGGGQEKWI</sequence>
<dbReference type="EMBL" id="JAGSCS010000003">
    <property type="protein sequence ID" value="MBR0575476.1"/>
    <property type="molecule type" value="Genomic_DNA"/>
</dbReference>
<dbReference type="PANTHER" id="PTHR39173">
    <property type="entry name" value="ACETYLTRANSFERASE"/>
    <property type="match status" value="1"/>
</dbReference>
<keyword evidence="3" id="KW-1185">Reference proteome</keyword>
<feature type="domain" description="N-acetyltransferase" evidence="1">
    <location>
        <begin position="1"/>
        <end position="168"/>
    </location>
</feature>
<evidence type="ECO:0000313" key="3">
    <source>
        <dbReference type="Proteomes" id="UP000675379"/>
    </source>
</evidence>
<reference evidence="2" key="1">
    <citation type="submission" date="2021-04" db="EMBL/GenBank/DDBJ databases">
        <title>Proteiniclasticum sedimins sp. nov., an obligate anaerobic bacterium isolated from anaerobic sludge.</title>
        <authorList>
            <person name="Liu J."/>
        </authorList>
    </citation>
    <scope>NUCLEOTIDE SEQUENCE</scope>
    <source>
        <strain evidence="2">BAD-10</strain>
    </source>
</reference>
<dbReference type="Proteomes" id="UP000675379">
    <property type="component" value="Unassembled WGS sequence"/>
</dbReference>
<dbReference type="PANTHER" id="PTHR39173:SF1">
    <property type="entry name" value="ACETYLTRANSFERASE"/>
    <property type="match status" value="1"/>
</dbReference>